<protein>
    <recommendedName>
        <fullName evidence="1">T6SS immunity protein Tdi1 C-terminal domain-containing protein</fullName>
    </recommendedName>
</protein>
<comment type="caution">
    <text evidence="2">The sequence shown here is derived from an EMBL/GenBank/DDBJ whole genome shotgun (WGS) entry which is preliminary data.</text>
</comment>
<dbReference type="EMBL" id="JAGGKG010000008">
    <property type="protein sequence ID" value="MBP1905447.1"/>
    <property type="molecule type" value="Genomic_DNA"/>
</dbReference>
<reference evidence="2 3" key="1">
    <citation type="submission" date="2021-03" db="EMBL/GenBank/DDBJ databases">
        <title>Genomic Encyclopedia of Type Strains, Phase IV (KMG-IV): sequencing the most valuable type-strain genomes for metagenomic binning, comparative biology and taxonomic classification.</title>
        <authorList>
            <person name="Goeker M."/>
        </authorList>
    </citation>
    <scope>NUCLEOTIDE SEQUENCE [LARGE SCALE GENOMIC DNA]</scope>
    <source>
        <strain evidence="2 3">DSM 14349</strain>
    </source>
</reference>
<evidence type="ECO:0000313" key="2">
    <source>
        <dbReference type="EMBL" id="MBP1905447.1"/>
    </source>
</evidence>
<accession>A0ABS4FS82</accession>
<keyword evidence="3" id="KW-1185">Reference proteome</keyword>
<name>A0ABS4FS82_9BACL</name>
<evidence type="ECO:0000313" key="3">
    <source>
        <dbReference type="Proteomes" id="UP001519272"/>
    </source>
</evidence>
<gene>
    <name evidence="2" type="ORF">J2Z32_002077</name>
</gene>
<sequence length="148" mass="17140">MEGIWCRKFIKGYLKVINPDDFTEILEDSYVRSQVAIPVFTTALGDILVWEDGYITILKFRKSEVDIVCKGGKHFFNNLNENYFLTKKLEWNPYPEAVIQYGTPAYDECFGYVPLLGLGGTESVEKLKKVKLIEHIQIITHFMGMLEY</sequence>
<dbReference type="Proteomes" id="UP001519272">
    <property type="component" value="Unassembled WGS sequence"/>
</dbReference>
<dbReference type="InterPro" id="IPR015002">
    <property type="entry name" value="T6SS_Tdi1_C"/>
</dbReference>
<proteinExistence type="predicted"/>
<feature type="domain" description="T6SS immunity protein Tdi1 C-terminal" evidence="1">
    <location>
        <begin position="73"/>
        <end position="142"/>
    </location>
</feature>
<organism evidence="2 3">
    <name type="scientific">Paenibacillus turicensis</name>
    <dbReference type="NCBI Taxonomy" id="160487"/>
    <lineage>
        <taxon>Bacteria</taxon>
        <taxon>Bacillati</taxon>
        <taxon>Bacillota</taxon>
        <taxon>Bacilli</taxon>
        <taxon>Bacillales</taxon>
        <taxon>Paenibacillaceae</taxon>
        <taxon>Paenibacillus</taxon>
    </lineage>
</organism>
<dbReference type="Pfam" id="PF08906">
    <property type="entry name" value="T6SS_Tdi1_C"/>
    <property type="match status" value="1"/>
</dbReference>
<evidence type="ECO:0000259" key="1">
    <source>
        <dbReference type="Pfam" id="PF08906"/>
    </source>
</evidence>